<dbReference type="KEGG" id="sace:GIY23_02720"/>
<keyword evidence="2" id="KW-1185">Reference proteome</keyword>
<gene>
    <name evidence="1" type="ORF">GIY23_02720</name>
</gene>
<accession>A0A5Q3QAW6</accession>
<organism evidence="1 2">
    <name type="scientific">Allosaccharopolyspora coralli</name>
    <dbReference type="NCBI Taxonomy" id="2665642"/>
    <lineage>
        <taxon>Bacteria</taxon>
        <taxon>Bacillati</taxon>
        <taxon>Actinomycetota</taxon>
        <taxon>Actinomycetes</taxon>
        <taxon>Pseudonocardiales</taxon>
        <taxon>Pseudonocardiaceae</taxon>
        <taxon>Allosaccharopolyspora</taxon>
    </lineage>
</organism>
<sequence>MDELELMITVVVAADDDRAARRACQSLLHRVGGRIVECGDCSDEEPGCWSVTISLPASSSGAGPAALSRAVRTFLRELGPEFPRHRVSCESPTAWSVVDDPELVEALVPGGERLLVEAWVGDAGAPVFADEDPDLLPPPEPEPGLADVDEHGRVRPRLGMVVDVVTQRHAAAEWPARAVASRVSRSVTLLGSAERPPMVRVEWDLGPAEGEPAEIVADAVARLGGVGWSRPRAGASVATARWSAAPTPPSGIAAIELTSTVPSMVDSGTPHWNTGSVS</sequence>
<proteinExistence type="predicted"/>
<dbReference type="RefSeq" id="WP_154075224.1">
    <property type="nucleotide sequence ID" value="NZ_CP045929.1"/>
</dbReference>
<dbReference type="EMBL" id="CP045929">
    <property type="protein sequence ID" value="QGK68615.1"/>
    <property type="molecule type" value="Genomic_DNA"/>
</dbReference>
<evidence type="ECO:0000313" key="2">
    <source>
        <dbReference type="Proteomes" id="UP000371041"/>
    </source>
</evidence>
<name>A0A5Q3QAW6_9PSEU</name>
<dbReference type="Proteomes" id="UP000371041">
    <property type="component" value="Chromosome"/>
</dbReference>
<protein>
    <submittedName>
        <fullName evidence="1">Uncharacterized protein</fullName>
    </submittedName>
</protein>
<dbReference type="AlphaFoldDB" id="A0A5Q3QAW6"/>
<reference evidence="2" key="1">
    <citation type="submission" date="2019-11" db="EMBL/GenBank/DDBJ databases">
        <title>The complete genome sequence of Saccharopolyspora sp. E2A.</title>
        <authorList>
            <person name="Zhang G."/>
        </authorList>
    </citation>
    <scope>NUCLEOTIDE SEQUENCE [LARGE SCALE GENOMIC DNA]</scope>
    <source>
        <strain evidence="2">E2A</strain>
    </source>
</reference>
<evidence type="ECO:0000313" key="1">
    <source>
        <dbReference type="EMBL" id="QGK68615.1"/>
    </source>
</evidence>